<dbReference type="AlphaFoldDB" id="A0A9D4HFJ1"/>
<proteinExistence type="predicted"/>
<feature type="region of interest" description="Disordered" evidence="1">
    <location>
        <begin position="107"/>
        <end position="147"/>
    </location>
</feature>
<dbReference type="Proteomes" id="UP000828390">
    <property type="component" value="Unassembled WGS sequence"/>
</dbReference>
<sequence>MPFGHVLQGSSRSETWYAVLDYSTNYCNMRNLLEEDMQLNLLLIAGIRDMQLVRVVLMIDIATQPPLMMGISCRPSTEDLLEDCSEVGGSNANCRWAGLKRYRIPSSRTSCPSDFSDSKNSEEKPSREVNKFSEGWDATLPPADGADKGIDCRKIEHASLSIA</sequence>
<dbReference type="EMBL" id="JAIWYP010000013">
    <property type="protein sequence ID" value="KAH3717290.1"/>
    <property type="molecule type" value="Genomic_DNA"/>
</dbReference>
<comment type="caution">
    <text evidence="2">The sequence shown here is derived from an EMBL/GenBank/DDBJ whole genome shotgun (WGS) entry which is preliminary data.</text>
</comment>
<organism evidence="2 3">
    <name type="scientific">Dreissena polymorpha</name>
    <name type="common">Zebra mussel</name>
    <name type="synonym">Mytilus polymorpha</name>
    <dbReference type="NCBI Taxonomy" id="45954"/>
    <lineage>
        <taxon>Eukaryota</taxon>
        <taxon>Metazoa</taxon>
        <taxon>Spiralia</taxon>
        <taxon>Lophotrochozoa</taxon>
        <taxon>Mollusca</taxon>
        <taxon>Bivalvia</taxon>
        <taxon>Autobranchia</taxon>
        <taxon>Heteroconchia</taxon>
        <taxon>Euheterodonta</taxon>
        <taxon>Imparidentia</taxon>
        <taxon>Neoheterodontei</taxon>
        <taxon>Myida</taxon>
        <taxon>Dreissenoidea</taxon>
        <taxon>Dreissenidae</taxon>
        <taxon>Dreissena</taxon>
    </lineage>
</organism>
<gene>
    <name evidence="2" type="ORF">DPMN_060073</name>
</gene>
<protein>
    <submittedName>
        <fullName evidence="2">Uncharacterized protein</fullName>
    </submittedName>
</protein>
<keyword evidence="3" id="KW-1185">Reference proteome</keyword>
<name>A0A9D4HFJ1_DREPO</name>
<feature type="compositionally biased region" description="Basic and acidic residues" evidence="1">
    <location>
        <begin position="116"/>
        <end position="131"/>
    </location>
</feature>
<evidence type="ECO:0000313" key="2">
    <source>
        <dbReference type="EMBL" id="KAH3717290.1"/>
    </source>
</evidence>
<evidence type="ECO:0000313" key="3">
    <source>
        <dbReference type="Proteomes" id="UP000828390"/>
    </source>
</evidence>
<reference evidence="2" key="1">
    <citation type="journal article" date="2019" name="bioRxiv">
        <title>The Genome of the Zebra Mussel, Dreissena polymorpha: A Resource for Invasive Species Research.</title>
        <authorList>
            <person name="McCartney M.A."/>
            <person name="Auch B."/>
            <person name="Kono T."/>
            <person name="Mallez S."/>
            <person name="Zhang Y."/>
            <person name="Obille A."/>
            <person name="Becker A."/>
            <person name="Abrahante J.E."/>
            <person name="Garbe J."/>
            <person name="Badalamenti J.P."/>
            <person name="Herman A."/>
            <person name="Mangelson H."/>
            <person name="Liachko I."/>
            <person name="Sullivan S."/>
            <person name="Sone E.D."/>
            <person name="Koren S."/>
            <person name="Silverstein K.A.T."/>
            <person name="Beckman K.B."/>
            <person name="Gohl D.M."/>
        </authorList>
    </citation>
    <scope>NUCLEOTIDE SEQUENCE</scope>
    <source>
        <strain evidence="2">Duluth1</strain>
        <tissue evidence="2">Whole animal</tissue>
    </source>
</reference>
<evidence type="ECO:0000256" key="1">
    <source>
        <dbReference type="SAM" id="MobiDB-lite"/>
    </source>
</evidence>
<reference evidence="2" key="2">
    <citation type="submission" date="2020-11" db="EMBL/GenBank/DDBJ databases">
        <authorList>
            <person name="McCartney M.A."/>
            <person name="Auch B."/>
            <person name="Kono T."/>
            <person name="Mallez S."/>
            <person name="Becker A."/>
            <person name="Gohl D.M."/>
            <person name="Silverstein K.A.T."/>
            <person name="Koren S."/>
            <person name="Bechman K.B."/>
            <person name="Herman A."/>
            <person name="Abrahante J.E."/>
            <person name="Garbe J."/>
        </authorList>
    </citation>
    <scope>NUCLEOTIDE SEQUENCE</scope>
    <source>
        <strain evidence="2">Duluth1</strain>
        <tissue evidence="2">Whole animal</tissue>
    </source>
</reference>
<accession>A0A9D4HFJ1</accession>